<dbReference type="InterPro" id="IPR002885">
    <property type="entry name" value="PPR_rpt"/>
</dbReference>
<dbReference type="EMBL" id="GL348719">
    <property type="protein sequence ID" value="EFH44384.1"/>
    <property type="molecule type" value="Genomic_DNA"/>
</dbReference>
<keyword evidence="4" id="KW-1185">Reference proteome</keyword>
<dbReference type="Gene3D" id="1.25.40.10">
    <property type="entry name" value="Tetratricopeptide repeat domain"/>
    <property type="match status" value="3"/>
</dbReference>
<dbReference type="InterPro" id="IPR052308">
    <property type="entry name" value="PPR_domain-containing"/>
</dbReference>
<dbReference type="PANTHER" id="PTHR47937:SF2">
    <property type="entry name" value="PENTATRICOPEPTIDE (PPR) REPEAT-CONTAINING PROTEIN, PF01535'-RELATED"/>
    <property type="match status" value="1"/>
</dbReference>
<evidence type="ECO:0000313" key="3">
    <source>
        <dbReference type="EMBL" id="EFH44384.1"/>
    </source>
</evidence>
<reference evidence="4" key="1">
    <citation type="journal article" date="2011" name="Nat. Genet.">
        <title>The Arabidopsis lyrata genome sequence and the basis of rapid genome size change.</title>
        <authorList>
            <person name="Hu T.T."/>
            <person name="Pattyn P."/>
            <person name="Bakker E.G."/>
            <person name="Cao J."/>
            <person name="Cheng J.-F."/>
            <person name="Clark R.M."/>
            <person name="Fahlgren N."/>
            <person name="Fawcett J.A."/>
            <person name="Grimwood J."/>
            <person name="Gundlach H."/>
            <person name="Haberer G."/>
            <person name="Hollister J.D."/>
            <person name="Ossowski S."/>
            <person name="Ottilar R.P."/>
            <person name="Salamov A.A."/>
            <person name="Schneeberger K."/>
            <person name="Spannagl M."/>
            <person name="Wang X."/>
            <person name="Yang L."/>
            <person name="Nasrallah M.E."/>
            <person name="Bergelson J."/>
            <person name="Carrington J.C."/>
            <person name="Gaut B.S."/>
            <person name="Schmutz J."/>
            <person name="Mayer K.F.X."/>
            <person name="Van de Peer Y."/>
            <person name="Grigoriev I.V."/>
            <person name="Nordborg M."/>
            <person name="Weigel D."/>
            <person name="Guo Y.-L."/>
        </authorList>
    </citation>
    <scope>NUCLEOTIDE SEQUENCE [LARGE SCALE GENOMIC DNA]</scope>
    <source>
        <strain evidence="4">cv. MN47</strain>
    </source>
</reference>
<accession>D7M9T6</accession>
<proteinExistence type="predicted"/>
<evidence type="ECO:0008006" key="5">
    <source>
        <dbReference type="Google" id="ProtNLM"/>
    </source>
</evidence>
<name>D7M9T6_ARALL</name>
<dbReference type="eggNOG" id="KOG4197">
    <property type="taxonomic scope" value="Eukaryota"/>
</dbReference>
<keyword evidence="1" id="KW-0677">Repeat</keyword>
<dbReference type="Pfam" id="PF13041">
    <property type="entry name" value="PPR_2"/>
    <property type="match status" value="1"/>
</dbReference>
<feature type="repeat" description="PPR" evidence="2">
    <location>
        <begin position="373"/>
        <end position="407"/>
    </location>
</feature>
<dbReference type="Pfam" id="PF13812">
    <property type="entry name" value="PPR_3"/>
    <property type="match status" value="1"/>
</dbReference>
<dbReference type="PROSITE" id="PS51375">
    <property type="entry name" value="PPR"/>
    <property type="match status" value="3"/>
</dbReference>
<evidence type="ECO:0000256" key="1">
    <source>
        <dbReference type="ARBA" id="ARBA00022737"/>
    </source>
</evidence>
<dbReference type="Pfam" id="PF01535">
    <property type="entry name" value="PPR"/>
    <property type="match status" value="1"/>
</dbReference>
<dbReference type="PANTHER" id="PTHR47937">
    <property type="entry name" value="PLASTID TRANSCRIPTIONALLY ACTIVE CHROMOSOME 2-LIKE PROTEIN"/>
    <property type="match status" value="1"/>
</dbReference>
<organism evidence="4">
    <name type="scientific">Arabidopsis lyrata subsp. lyrata</name>
    <name type="common">Lyre-leaved rock-cress</name>
    <dbReference type="NCBI Taxonomy" id="81972"/>
    <lineage>
        <taxon>Eukaryota</taxon>
        <taxon>Viridiplantae</taxon>
        <taxon>Streptophyta</taxon>
        <taxon>Embryophyta</taxon>
        <taxon>Tracheophyta</taxon>
        <taxon>Spermatophyta</taxon>
        <taxon>Magnoliopsida</taxon>
        <taxon>eudicotyledons</taxon>
        <taxon>Gunneridae</taxon>
        <taxon>Pentapetalae</taxon>
        <taxon>rosids</taxon>
        <taxon>malvids</taxon>
        <taxon>Brassicales</taxon>
        <taxon>Brassicaceae</taxon>
        <taxon>Camelineae</taxon>
        <taxon>Arabidopsis</taxon>
    </lineage>
</organism>
<dbReference type="Gramene" id="scaffold_702831.1">
    <property type="protein sequence ID" value="scaffold_702831.1"/>
    <property type="gene ID" value="scaffold_702831.1"/>
</dbReference>
<dbReference type="SUPFAM" id="SSF48452">
    <property type="entry name" value="TPR-like"/>
    <property type="match status" value="1"/>
</dbReference>
<dbReference type="HOGENOM" id="CLU_036660_1_0_1"/>
<feature type="repeat" description="PPR" evidence="2">
    <location>
        <begin position="116"/>
        <end position="150"/>
    </location>
</feature>
<dbReference type="NCBIfam" id="TIGR00756">
    <property type="entry name" value="PPR"/>
    <property type="match status" value="4"/>
</dbReference>
<feature type="repeat" description="PPR" evidence="2">
    <location>
        <begin position="337"/>
        <end position="371"/>
    </location>
</feature>
<gene>
    <name evidence="3" type="ORF">ARALYDRAFT_915089</name>
</gene>
<dbReference type="AlphaFoldDB" id="D7M9T6"/>
<dbReference type="InterPro" id="IPR011990">
    <property type="entry name" value="TPR-like_helical_dom_sf"/>
</dbReference>
<sequence length="429" mass="48972">MYSSAMSSSRRCIHQRMKSSLKPYPIGMDYSRKQRPNCTSSGPSPLFHRVKFLINDISDLDVAAKHARLAARKRMDPEEAILTCNAIIGAMCNAGRSGDALDMFDFFFNKSKMKPNIASCNFIIKSHCEQGRLDDALQLYSHLLSSDNTPSPDHNTYDHLTKAMVDAGMMNQALDLLLKGRAELFNFQRPGMYMNLIRGFMEQGNLDMASQLRDDFKTCSIREYIATLESIFVEYLFKQGKDEEAMALYKSSVSMDNNGFTTNATVGNKYLKMLLKYGKKTEAWALFQYMLDNHGSWSSFDADNLNLMVNECFEVGRFSDAVNIFNKTKAKSKYSLPVEAYKNLITRLCQNGRLSEAESVFDELLKEEFVKPDDETYKAMIRAYVESGRVEEAVQTANKMVASKVHEVWKFLEQKRQHLQTAFLMALKR</sequence>
<protein>
    <recommendedName>
        <fullName evidence="5">Pentatricopeptide repeat-containing protein</fullName>
    </recommendedName>
</protein>
<dbReference type="Proteomes" id="UP000008694">
    <property type="component" value="Unassembled WGS sequence"/>
</dbReference>
<evidence type="ECO:0000313" key="4">
    <source>
        <dbReference type="Proteomes" id="UP000008694"/>
    </source>
</evidence>
<evidence type="ECO:0000256" key="2">
    <source>
        <dbReference type="PROSITE-ProRule" id="PRU00708"/>
    </source>
</evidence>